<dbReference type="InterPro" id="IPR003673">
    <property type="entry name" value="CoA-Trfase_fam_III"/>
</dbReference>
<gene>
    <name evidence="2" type="ORF">AWB83_02511</name>
</gene>
<dbReference type="PANTHER" id="PTHR48207:SF3">
    <property type="entry name" value="SUCCINATE--HYDROXYMETHYLGLUTARATE COA-TRANSFERASE"/>
    <property type="match status" value="1"/>
</dbReference>
<dbReference type="Proteomes" id="UP000054978">
    <property type="component" value="Unassembled WGS sequence"/>
</dbReference>
<evidence type="ECO:0000256" key="1">
    <source>
        <dbReference type="ARBA" id="ARBA00022679"/>
    </source>
</evidence>
<dbReference type="Gene3D" id="3.40.50.10540">
    <property type="entry name" value="Crotonobetainyl-coa:carnitine coa-transferase, domain 1"/>
    <property type="match status" value="1"/>
</dbReference>
<dbReference type="InterPro" id="IPR023606">
    <property type="entry name" value="CoA-Trfase_III_dom_1_sf"/>
</dbReference>
<dbReference type="PANTHER" id="PTHR48207">
    <property type="entry name" value="SUCCINATE--HYDROXYMETHYLGLUTARATE COA-TRANSFERASE"/>
    <property type="match status" value="1"/>
</dbReference>
<sequence length="122" mass="13630">MNRAERREDARFLNTGDRARHQVELRDLLEAEFAAHDAPHWLDAFRGAGVPCAPINTYSQVLADTQLEHMGWVQPLTLPNGVQTRTFASPIRVNGRNLPVRSAPPALGEHTEELTAALRVTR</sequence>
<dbReference type="AlphaFoldDB" id="A0A158AXU4"/>
<dbReference type="EMBL" id="FCOB02000010">
    <property type="protein sequence ID" value="SAK62553.1"/>
    <property type="molecule type" value="Genomic_DNA"/>
</dbReference>
<keyword evidence="1" id="KW-0808">Transferase</keyword>
<dbReference type="InterPro" id="IPR050483">
    <property type="entry name" value="CoA-transferase_III_domain"/>
</dbReference>
<keyword evidence="3" id="KW-1185">Reference proteome</keyword>
<dbReference type="SUPFAM" id="SSF89796">
    <property type="entry name" value="CoA-transferase family III (CaiB/BaiF)"/>
    <property type="match status" value="1"/>
</dbReference>
<proteinExistence type="predicted"/>
<dbReference type="OrthoDB" id="5294844at2"/>
<reference evidence="2" key="1">
    <citation type="submission" date="2016-01" db="EMBL/GenBank/DDBJ databases">
        <authorList>
            <person name="Peeters C."/>
        </authorList>
    </citation>
    <scope>NUCLEOTIDE SEQUENCE [LARGE SCALE GENOMIC DNA]</scope>
    <source>
        <strain evidence="2">LMG 29326</strain>
    </source>
</reference>
<dbReference type="STRING" id="1777144.AWB83_02511"/>
<dbReference type="Gene3D" id="3.30.1540.10">
    <property type="entry name" value="formyl-coa transferase, domain 3"/>
    <property type="match status" value="1"/>
</dbReference>
<name>A0A158AXU4_9BURK</name>
<accession>A0A158AXU4</accession>
<evidence type="ECO:0000313" key="3">
    <source>
        <dbReference type="Proteomes" id="UP000054978"/>
    </source>
</evidence>
<dbReference type="Pfam" id="PF02515">
    <property type="entry name" value="CoA_transf_3"/>
    <property type="match status" value="1"/>
</dbReference>
<dbReference type="InterPro" id="IPR044855">
    <property type="entry name" value="CoA-Trfase_III_dom3_sf"/>
</dbReference>
<evidence type="ECO:0000313" key="2">
    <source>
        <dbReference type="EMBL" id="SAK62553.1"/>
    </source>
</evidence>
<comment type="caution">
    <text evidence="2">The sequence shown here is derived from an EMBL/GenBank/DDBJ whole genome shotgun (WGS) entry which is preliminary data.</text>
</comment>
<organism evidence="2 3">
    <name type="scientific">Caballeronia ptereochthonis</name>
    <dbReference type="NCBI Taxonomy" id="1777144"/>
    <lineage>
        <taxon>Bacteria</taxon>
        <taxon>Pseudomonadati</taxon>
        <taxon>Pseudomonadota</taxon>
        <taxon>Betaproteobacteria</taxon>
        <taxon>Burkholderiales</taxon>
        <taxon>Burkholderiaceae</taxon>
        <taxon>Caballeronia</taxon>
    </lineage>
</organism>
<protein>
    <submittedName>
        <fullName evidence="2">Lipid metabolism-like protein</fullName>
    </submittedName>
</protein>
<dbReference type="GO" id="GO:0008410">
    <property type="term" value="F:CoA-transferase activity"/>
    <property type="evidence" value="ECO:0007669"/>
    <property type="project" value="TreeGrafter"/>
</dbReference>